<comment type="subcellular location">
    <subcellularLocation>
        <location evidence="1">Membrane</location>
        <topology evidence="1">Multi-pass membrane protein</topology>
    </subcellularLocation>
</comment>
<sequence length="268" mass="29886">MACKEDAFPLLDDEGASHHHGTEQQDKKPPPSRFDIESSSFGGSGTVRERQQQQQDHTRDRAVSRPSRGIQVATPAPFEPITDPFAFVCEMARRPKFGHQYVLCPERSRRRGDRRVGLSVGPHWAGVIYTISMIFVITLFLVRVLIGPNVAPWCQPVIVACSMVTVVFLLATAVADPGIVVESAESEGASCGYCEECSIWRPQGAEHCEECGVCIFGLDHHCPWMGKCVGRGNILWFRLFNGSWILFLSFLMVAMPWINSHKDPVTDR</sequence>
<keyword evidence="2 8" id="KW-0808">Transferase</keyword>
<evidence type="ECO:0000256" key="7">
    <source>
        <dbReference type="ARBA" id="ARBA00038298"/>
    </source>
</evidence>
<dbReference type="InterPro" id="IPR039859">
    <property type="entry name" value="PFA4/ZDH16/20/ERF2-like"/>
</dbReference>
<feature type="transmembrane region" description="Helical" evidence="8">
    <location>
        <begin position="124"/>
        <end position="145"/>
    </location>
</feature>
<name>D7FH15_ECTSI</name>
<evidence type="ECO:0000256" key="4">
    <source>
        <dbReference type="ARBA" id="ARBA00022989"/>
    </source>
</evidence>
<dbReference type="GO" id="GO:0005794">
    <property type="term" value="C:Golgi apparatus"/>
    <property type="evidence" value="ECO:0007669"/>
    <property type="project" value="TreeGrafter"/>
</dbReference>
<feature type="compositionally biased region" description="Basic and acidic residues" evidence="9">
    <location>
        <begin position="47"/>
        <end position="63"/>
    </location>
</feature>
<dbReference type="EC" id="2.3.1.225" evidence="8"/>
<evidence type="ECO:0000313" key="12">
    <source>
        <dbReference type="Proteomes" id="UP000002630"/>
    </source>
</evidence>
<dbReference type="PROSITE" id="PS50216">
    <property type="entry name" value="DHHC"/>
    <property type="match status" value="1"/>
</dbReference>
<keyword evidence="4 8" id="KW-1133">Transmembrane helix</keyword>
<reference evidence="11 12" key="1">
    <citation type="journal article" date="2010" name="Nature">
        <title>The Ectocarpus genome and the independent evolution of multicellularity in brown algae.</title>
        <authorList>
            <person name="Cock J.M."/>
            <person name="Sterck L."/>
            <person name="Rouze P."/>
            <person name="Scornet D."/>
            <person name="Allen A.E."/>
            <person name="Amoutzias G."/>
            <person name="Anthouard V."/>
            <person name="Artiguenave F."/>
            <person name="Aury J.M."/>
            <person name="Badger J.H."/>
            <person name="Beszteri B."/>
            <person name="Billiau K."/>
            <person name="Bonnet E."/>
            <person name="Bothwell J.H."/>
            <person name="Bowler C."/>
            <person name="Boyen C."/>
            <person name="Brownlee C."/>
            <person name="Carrano C.J."/>
            <person name="Charrier B."/>
            <person name="Cho G.Y."/>
            <person name="Coelho S.M."/>
            <person name="Collen J."/>
            <person name="Corre E."/>
            <person name="Da Silva C."/>
            <person name="Delage L."/>
            <person name="Delaroque N."/>
            <person name="Dittami S.M."/>
            <person name="Doulbeau S."/>
            <person name="Elias M."/>
            <person name="Farnham G."/>
            <person name="Gachon C.M."/>
            <person name="Gschloessl B."/>
            <person name="Heesch S."/>
            <person name="Jabbari K."/>
            <person name="Jubin C."/>
            <person name="Kawai H."/>
            <person name="Kimura K."/>
            <person name="Kloareg B."/>
            <person name="Kupper F.C."/>
            <person name="Lang D."/>
            <person name="Le Bail A."/>
            <person name="Leblanc C."/>
            <person name="Lerouge P."/>
            <person name="Lohr M."/>
            <person name="Lopez P.J."/>
            <person name="Martens C."/>
            <person name="Maumus F."/>
            <person name="Michel G."/>
            <person name="Miranda-Saavedra D."/>
            <person name="Morales J."/>
            <person name="Moreau H."/>
            <person name="Motomura T."/>
            <person name="Nagasato C."/>
            <person name="Napoli C.A."/>
            <person name="Nelson D.R."/>
            <person name="Nyvall-Collen P."/>
            <person name="Peters A.F."/>
            <person name="Pommier C."/>
            <person name="Potin P."/>
            <person name="Poulain J."/>
            <person name="Quesneville H."/>
            <person name="Read B."/>
            <person name="Rensing S.A."/>
            <person name="Ritter A."/>
            <person name="Rousvoal S."/>
            <person name="Samanta M."/>
            <person name="Samson G."/>
            <person name="Schroeder D.C."/>
            <person name="Segurens B."/>
            <person name="Strittmatter M."/>
            <person name="Tonon T."/>
            <person name="Tregear J.W."/>
            <person name="Valentin K."/>
            <person name="von Dassow P."/>
            <person name="Yamagishi T."/>
            <person name="Van de Peer Y."/>
            <person name="Wincker P."/>
        </authorList>
    </citation>
    <scope>NUCLEOTIDE SEQUENCE [LARGE SCALE GENOMIC DNA]</scope>
    <source>
        <strain evidence="12">Ec32 / CCAP1310/4</strain>
    </source>
</reference>
<evidence type="ECO:0000256" key="9">
    <source>
        <dbReference type="SAM" id="MobiDB-lite"/>
    </source>
</evidence>
<keyword evidence="5 8" id="KW-0472">Membrane</keyword>
<dbReference type="AlphaFoldDB" id="D7FH15"/>
<feature type="region of interest" description="Disordered" evidence="9">
    <location>
        <begin position="1"/>
        <end position="76"/>
    </location>
</feature>
<dbReference type="GO" id="GO:0019706">
    <property type="term" value="F:protein-cysteine S-palmitoyltransferase activity"/>
    <property type="evidence" value="ECO:0007669"/>
    <property type="project" value="UniProtKB-EC"/>
</dbReference>
<evidence type="ECO:0000259" key="10">
    <source>
        <dbReference type="Pfam" id="PF01529"/>
    </source>
</evidence>
<evidence type="ECO:0000256" key="6">
    <source>
        <dbReference type="ARBA" id="ARBA00023315"/>
    </source>
</evidence>
<dbReference type="GO" id="GO:0005783">
    <property type="term" value="C:endoplasmic reticulum"/>
    <property type="evidence" value="ECO:0007669"/>
    <property type="project" value="TreeGrafter"/>
</dbReference>
<accession>D7FH15</accession>
<dbReference type="GO" id="GO:0016020">
    <property type="term" value="C:membrane"/>
    <property type="evidence" value="ECO:0007669"/>
    <property type="project" value="UniProtKB-SubCell"/>
</dbReference>
<dbReference type="PANTHER" id="PTHR22883">
    <property type="entry name" value="ZINC FINGER DHHC DOMAIN CONTAINING PROTEIN"/>
    <property type="match status" value="1"/>
</dbReference>
<proteinExistence type="inferred from homology"/>
<dbReference type="EMBL" id="FN649752">
    <property type="protein sequence ID" value="CBJ28393.1"/>
    <property type="molecule type" value="Genomic_DNA"/>
</dbReference>
<feature type="compositionally biased region" description="Basic and acidic residues" evidence="9">
    <location>
        <begin position="15"/>
        <end position="29"/>
    </location>
</feature>
<keyword evidence="3 8" id="KW-0812">Transmembrane</keyword>
<dbReference type="eggNOG" id="KOG1311">
    <property type="taxonomic scope" value="Eukaryota"/>
</dbReference>
<dbReference type="OrthoDB" id="9909019at2759"/>
<evidence type="ECO:0000256" key="8">
    <source>
        <dbReference type="RuleBase" id="RU079119"/>
    </source>
</evidence>
<dbReference type="PANTHER" id="PTHR22883:SF23">
    <property type="entry name" value="PALMITOYLTRANSFERASE ZDHHC6"/>
    <property type="match status" value="1"/>
</dbReference>
<dbReference type="InterPro" id="IPR001594">
    <property type="entry name" value="Palmitoyltrfase_DHHC"/>
</dbReference>
<evidence type="ECO:0000256" key="1">
    <source>
        <dbReference type="ARBA" id="ARBA00004141"/>
    </source>
</evidence>
<comment type="domain">
    <text evidence="8">The DHHC domain is required for palmitoyltransferase activity.</text>
</comment>
<evidence type="ECO:0000256" key="2">
    <source>
        <dbReference type="ARBA" id="ARBA00022679"/>
    </source>
</evidence>
<organism evidence="11 12">
    <name type="scientific">Ectocarpus siliculosus</name>
    <name type="common">Brown alga</name>
    <name type="synonym">Conferva siliculosa</name>
    <dbReference type="NCBI Taxonomy" id="2880"/>
    <lineage>
        <taxon>Eukaryota</taxon>
        <taxon>Sar</taxon>
        <taxon>Stramenopiles</taxon>
        <taxon>Ochrophyta</taxon>
        <taxon>PX clade</taxon>
        <taxon>Phaeophyceae</taxon>
        <taxon>Ectocarpales</taxon>
        <taxon>Ectocarpaceae</taxon>
        <taxon>Ectocarpus</taxon>
    </lineage>
</organism>
<dbReference type="Pfam" id="PF01529">
    <property type="entry name" value="DHHC"/>
    <property type="match status" value="1"/>
</dbReference>
<feature type="domain" description="Palmitoyltransferase DHHC" evidence="10">
    <location>
        <begin position="193"/>
        <end position="254"/>
    </location>
</feature>
<dbReference type="STRING" id="2880.D7FH15"/>
<dbReference type="Proteomes" id="UP000002630">
    <property type="component" value="Linkage Group LG27"/>
</dbReference>
<dbReference type="GO" id="GO:0006612">
    <property type="term" value="P:protein targeting to membrane"/>
    <property type="evidence" value="ECO:0007669"/>
    <property type="project" value="TreeGrafter"/>
</dbReference>
<protein>
    <recommendedName>
        <fullName evidence="8">Palmitoyltransferase</fullName>
        <ecNumber evidence="8">2.3.1.225</ecNumber>
    </recommendedName>
</protein>
<dbReference type="InParanoid" id="D7FH15"/>
<feature type="transmembrane region" description="Helical" evidence="8">
    <location>
        <begin position="157"/>
        <end position="175"/>
    </location>
</feature>
<dbReference type="OMA" id="MPWINSH"/>
<evidence type="ECO:0000256" key="3">
    <source>
        <dbReference type="ARBA" id="ARBA00022692"/>
    </source>
</evidence>
<comment type="similarity">
    <text evidence="7">Belongs to the DHHC palmitoyltransferase family. PFA5 subfamily.</text>
</comment>
<keyword evidence="6 8" id="KW-0012">Acyltransferase</keyword>
<feature type="transmembrane region" description="Helical" evidence="8">
    <location>
        <begin position="235"/>
        <end position="258"/>
    </location>
</feature>
<gene>
    <name evidence="11" type="ORF">Esi_0104_0055</name>
</gene>
<evidence type="ECO:0000313" key="11">
    <source>
        <dbReference type="EMBL" id="CBJ28393.1"/>
    </source>
</evidence>
<dbReference type="EMBL" id="FN647726">
    <property type="protein sequence ID" value="CBJ28393.1"/>
    <property type="molecule type" value="Genomic_DNA"/>
</dbReference>
<comment type="catalytic activity">
    <reaction evidence="8">
        <text>L-cysteinyl-[protein] + hexadecanoyl-CoA = S-hexadecanoyl-L-cysteinyl-[protein] + CoA</text>
        <dbReference type="Rhea" id="RHEA:36683"/>
        <dbReference type="Rhea" id="RHEA-COMP:10131"/>
        <dbReference type="Rhea" id="RHEA-COMP:11032"/>
        <dbReference type="ChEBI" id="CHEBI:29950"/>
        <dbReference type="ChEBI" id="CHEBI:57287"/>
        <dbReference type="ChEBI" id="CHEBI:57379"/>
        <dbReference type="ChEBI" id="CHEBI:74151"/>
        <dbReference type="EC" id="2.3.1.225"/>
    </reaction>
</comment>
<keyword evidence="12" id="KW-1185">Reference proteome</keyword>
<evidence type="ECO:0000256" key="5">
    <source>
        <dbReference type="ARBA" id="ARBA00023136"/>
    </source>
</evidence>